<organism evidence="3 4">
    <name type="scientific">Luteococcus japonicus</name>
    <dbReference type="NCBI Taxonomy" id="33984"/>
    <lineage>
        <taxon>Bacteria</taxon>
        <taxon>Bacillati</taxon>
        <taxon>Actinomycetota</taxon>
        <taxon>Actinomycetes</taxon>
        <taxon>Propionibacteriales</taxon>
        <taxon>Propionibacteriaceae</taxon>
        <taxon>Luteococcus</taxon>
    </lineage>
</organism>
<sequence>MSLSDAAGGRASRSHDEVPTSRGMARVLDDLVTIPGTRITLGADALVGLVPGVGDAATTAMASIILFDAVRARVPLPVLARMVANCGLDALLGQLPLVGDLADIGFRSNRKNLRLLDRALTDPRRAEASSVAYLVSAVVMVLVAVAVMVAATLFALWWVARMLELL</sequence>
<keyword evidence="2" id="KW-1133">Transmembrane helix</keyword>
<dbReference type="InterPro" id="IPR025187">
    <property type="entry name" value="DUF4112"/>
</dbReference>
<comment type="caution">
    <text evidence="3">The sequence shown here is derived from an EMBL/GenBank/DDBJ whole genome shotgun (WGS) entry which is preliminary data.</text>
</comment>
<reference evidence="3 4" key="1">
    <citation type="submission" date="2018-11" db="EMBL/GenBank/DDBJ databases">
        <title>Sequencing the genomes of 1000 actinobacteria strains.</title>
        <authorList>
            <person name="Klenk H.-P."/>
        </authorList>
    </citation>
    <scope>NUCLEOTIDE SEQUENCE [LARGE SCALE GENOMIC DNA]</scope>
    <source>
        <strain evidence="3 4">DSM 10546</strain>
    </source>
</reference>
<evidence type="ECO:0000313" key="4">
    <source>
        <dbReference type="Proteomes" id="UP000275749"/>
    </source>
</evidence>
<protein>
    <submittedName>
        <fullName evidence="3">Uncharacterized protein DUF4112</fullName>
    </submittedName>
</protein>
<feature type="region of interest" description="Disordered" evidence="1">
    <location>
        <begin position="1"/>
        <end position="21"/>
    </location>
</feature>
<evidence type="ECO:0000313" key="3">
    <source>
        <dbReference type="EMBL" id="ROR53926.1"/>
    </source>
</evidence>
<dbReference type="AlphaFoldDB" id="A0A3N1ZSV2"/>
<keyword evidence="2" id="KW-0812">Transmembrane</keyword>
<evidence type="ECO:0000256" key="2">
    <source>
        <dbReference type="SAM" id="Phobius"/>
    </source>
</evidence>
<dbReference type="EMBL" id="RKHG01000001">
    <property type="protein sequence ID" value="ROR53926.1"/>
    <property type="molecule type" value="Genomic_DNA"/>
</dbReference>
<dbReference type="Pfam" id="PF13430">
    <property type="entry name" value="DUF4112"/>
    <property type="match status" value="1"/>
</dbReference>
<proteinExistence type="predicted"/>
<dbReference type="PANTHER" id="PTHR35519:SF2">
    <property type="entry name" value="PH DOMAIN PROTEIN"/>
    <property type="match status" value="1"/>
</dbReference>
<evidence type="ECO:0000256" key="1">
    <source>
        <dbReference type="SAM" id="MobiDB-lite"/>
    </source>
</evidence>
<accession>A0A3N1ZSV2</accession>
<dbReference type="PANTHER" id="PTHR35519">
    <property type="entry name" value="MEMBRANE PROTEINS"/>
    <property type="match status" value="1"/>
</dbReference>
<feature type="transmembrane region" description="Helical" evidence="2">
    <location>
        <begin position="131"/>
        <end position="160"/>
    </location>
</feature>
<name>A0A3N1ZSV2_9ACTN</name>
<dbReference type="Proteomes" id="UP000275749">
    <property type="component" value="Unassembled WGS sequence"/>
</dbReference>
<dbReference type="RefSeq" id="WP_211336592.1">
    <property type="nucleotide sequence ID" value="NZ_RKHG01000001.1"/>
</dbReference>
<keyword evidence="2" id="KW-0472">Membrane</keyword>
<gene>
    <name evidence="3" type="ORF">EDD41_1102</name>
</gene>